<keyword evidence="2" id="KW-1185">Reference proteome</keyword>
<evidence type="ECO:0000313" key="1">
    <source>
        <dbReference type="EMBL" id="KAJ2966337.1"/>
    </source>
</evidence>
<accession>A0ACC1MH65</accession>
<dbReference type="EMBL" id="JANJQO010002661">
    <property type="protein sequence ID" value="KAJ2966337.1"/>
    <property type="molecule type" value="Genomic_DNA"/>
</dbReference>
<protein>
    <submittedName>
        <fullName evidence="1">Uncharacterized protein</fullName>
    </submittedName>
</protein>
<evidence type="ECO:0000313" key="2">
    <source>
        <dbReference type="Proteomes" id="UP001143910"/>
    </source>
</evidence>
<gene>
    <name evidence="1" type="ORF">NQ176_g10199</name>
</gene>
<organism evidence="1 2">
    <name type="scientific">Zarea fungicola</name>
    <dbReference type="NCBI Taxonomy" id="93591"/>
    <lineage>
        <taxon>Eukaryota</taxon>
        <taxon>Fungi</taxon>
        <taxon>Dikarya</taxon>
        <taxon>Ascomycota</taxon>
        <taxon>Pezizomycotina</taxon>
        <taxon>Sordariomycetes</taxon>
        <taxon>Hypocreomycetidae</taxon>
        <taxon>Hypocreales</taxon>
        <taxon>Cordycipitaceae</taxon>
        <taxon>Zarea</taxon>
    </lineage>
</organism>
<proteinExistence type="predicted"/>
<name>A0ACC1MH65_9HYPO</name>
<sequence>MSGLDNLDIVANVMGVADCSTKVIGLLIQYARDISNAKEDKAALVKEATALHYLFGQLKAMLLTHEGALLKVSRDLPGIMAYCEAILNELHAKLLAPNQSQNRRGGLFATLTWPLQSKDVNAFLFKLEKCQKLTLGALQVDHLLVSLGIDRKFVLDRLPVAEGASFDSLADQQDPICLADTRREIITKIEEWVADPSAKSIFWLNGMAGTGKSTISRTVADKFARTGQLSASFFFKRTYRDRAGLSRFFTTLGADLAVREPATASYIKAALDADPALIRKTAREQVDKLFFEPLIKTSKIRGDRPALIIIDALDECAPDDDIRLLVHLLSRVRVSHIPLRVKILITSRPDLHPRLAFQKIHGAYEDVILEKATESTVERDILIFLRQEMTNIRHDYNLTVTKDRQLADDWPAQEDIKYLSWIATPLFIVASTMCLLWAIEYLDPQTSG</sequence>
<dbReference type="Proteomes" id="UP001143910">
    <property type="component" value="Unassembled WGS sequence"/>
</dbReference>
<comment type="caution">
    <text evidence="1">The sequence shown here is derived from an EMBL/GenBank/DDBJ whole genome shotgun (WGS) entry which is preliminary data.</text>
</comment>
<reference evidence="1" key="1">
    <citation type="submission" date="2022-08" db="EMBL/GenBank/DDBJ databases">
        <title>Genome Sequence of Lecanicillium fungicola.</title>
        <authorList>
            <person name="Buettner E."/>
        </authorList>
    </citation>
    <scope>NUCLEOTIDE SEQUENCE</scope>
    <source>
        <strain evidence="1">Babe33</strain>
    </source>
</reference>